<proteinExistence type="predicted"/>
<gene>
    <name evidence="2" type="ORF">HNQ94_002206</name>
</gene>
<evidence type="ECO:0000259" key="1">
    <source>
        <dbReference type="Pfam" id="PF10026"/>
    </source>
</evidence>
<accession>A0A841Q5U4</accession>
<dbReference type="AlphaFoldDB" id="A0A841Q5U4"/>
<reference evidence="2 3" key="1">
    <citation type="submission" date="2020-08" db="EMBL/GenBank/DDBJ databases">
        <title>Genomic Encyclopedia of Type Strains, Phase IV (KMG-IV): sequencing the most valuable type-strain genomes for metagenomic binning, comparative biology and taxonomic classification.</title>
        <authorList>
            <person name="Goeker M."/>
        </authorList>
    </citation>
    <scope>NUCLEOTIDE SEQUENCE [LARGE SCALE GENOMIC DNA]</scope>
    <source>
        <strain evidence="2 3">DSM 19612</strain>
    </source>
</reference>
<dbReference type="Pfam" id="PF10026">
    <property type="entry name" value="DUF2268"/>
    <property type="match status" value="1"/>
</dbReference>
<dbReference type="InterPro" id="IPR018728">
    <property type="entry name" value="DUF2268"/>
</dbReference>
<keyword evidence="3" id="KW-1185">Reference proteome</keyword>
<dbReference type="RefSeq" id="WP_174496695.1">
    <property type="nucleotide sequence ID" value="NZ_CADDWK010000008.1"/>
</dbReference>
<protein>
    <submittedName>
        <fullName evidence="2">Uncharacterized protein YjaZ</fullName>
    </submittedName>
</protein>
<name>A0A841Q5U4_9BACI</name>
<feature type="domain" description="DUF2268" evidence="1">
    <location>
        <begin position="80"/>
        <end position="269"/>
    </location>
</feature>
<evidence type="ECO:0000313" key="2">
    <source>
        <dbReference type="EMBL" id="MBB6453755.1"/>
    </source>
</evidence>
<comment type="caution">
    <text evidence="2">The sequence shown here is derived from an EMBL/GenBank/DDBJ whole genome shotgun (WGS) entry which is preliminary data.</text>
</comment>
<sequence length="279" mass="32369">MGIIATNHWLRSYVNQNEKEPMRHHHPLDIQKKSLCDPLTPYFTDAEPEEIQQHLLNFGLFVPDREDENIINNICEGDYWKIAKKEFSHLQKEWDGPDVPVFIFPSNYRNRQLHRDFNGLAGLGFKDKLFLFITENTSLKELTAILHHEYNHVCRLHHQGVNHKNTLLDAMILEGLAEKSVEERFGKESMAKWTSIYDDDFAKKYWGRLLKQHLAVKKNDPLHDQIMYGGGPFPKWIGYNVGFRIVSSYLEIEGSSVKDILKTPSSTILDGSSFVNQSD</sequence>
<dbReference type="EMBL" id="JACHGH010000006">
    <property type="protein sequence ID" value="MBB6453755.1"/>
    <property type="molecule type" value="Genomic_DNA"/>
</dbReference>
<organism evidence="2 3">
    <name type="scientific">Salirhabdus euzebyi</name>
    <dbReference type="NCBI Taxonomy" id="394506"/>
    <lineage>
        <taxon>Bacteria</taxon>
        <taxon>Bacillati</taxon>
        <taxon>Bacillota</taxon>
        <taxon>Bacilli</taxon>
        <taxon>Bacillales</taxon>
        <taxon>Bacillaceae</taxon>
        <taxon>Salirhabdus</taxon>
    </lineage>
</organism>
<evidence type="ECO:0000313" key="3">
    <source>
        <dbReference type="Proteomes" id="UP000581688"/>
    </source>
</evidence>
<dbReference type="Proteomes" id="UP000581688">
    <property type="component" value="Unassembled WGS sequence"/>
</dbReference>